<dbReference type="EMBL" id="JACRSQ010000017">
    <property type="protein sequence ID" value="MBC8544194.1"/>
    <property type="molecule type" value="Genomic_DNA"/>
</dbReference>
<feature type="transmembrane region" description="Helical" evidence="7">
    <location>
        <begin position="12"/>
        <end position="33"/>
    </location>
</feature>
<comment type="similarity">
    <text evidence="7">Belongs to the binding-protein-dependent transport system permease family.</text>
</comment>
<feature type="transmembrane region" description="Helical" evidence="7">
    <location>
        <begin position="110"/>
        <end position="129"/>
    </location>
</feature>
<evidence type="ECO:0000256" key="6">
    <source>
        <dbReference type="ARBA" id="ARBA00023136"/>
    </source>
</evidence>
<dbReference type="RefSeq" id="WP_177718621.1">
    <property type="nucleotide sequence ID" value="NZ_JACRSQ010000017.1"/>
</dbReference>
<dbReference type="Proteomes" id="UP000657006">
    <property type="component" value="Unassembled WGS sequence"/>
</dbReference>
<comment type="subcellular location">
    <subcellularLocation>
        <location evidence="1 7">Cell membrane</location>
        <topology evidence="1 7">Multi-pass membrane protein</topology>
    </subcellularLocation>
</comment>
<feature type="transmembrane region" description="Helical" evidence="7">
    <location>
        <begin position="257"/>
        <end position="276"/>
    </location>
</feature>
<dbReference type="Pfam" id="PF00528">
    <property type="entry name" value="BPD_transp_1"/>
    <property type="match status" value="1"/>
</dbReference>
<dbReference type="PANTHER" id="PTHR43744">
    <property type="entry name" value="ABC TRANSPORTER PERMEASE PROTEIN MG189-RELATED-RELATED"/>
    <property type="match status" value="1"/>
</dbReference>
<keyword evidence="3" id="KW-1003">Cell membrane</keyword>
<dbReference type="SUPFAM" id="SSF161098">
    <property type="entry name" value="MetI-like"/>
    <property type="match status" value="1"/>
</dbReference>
<evidence type="ECO:0000256" key="7">
    <source>
        <dbReference type="RuleBase" id="RU363032"/>
    </source>
</evidence>
<feature type="transmembrane region" description="Helical" evidence="7">
    <location>
        <begin position="78"/>
        <end position="98"/>
    </location>
</feature>
<keyword evidence="2 7" id="KW-0813">Transport</keyword>
<name>A0A926DV02_9FIRM</name>
<evidence type="ECO:0000259" key="8">
    <source>
        <dbReference type="PROSITE" id="PS50928"/>
    </source>
</evidence>
<organism evidence="9 10">
    <name type="scientific">Bianquea renquensis</name>
    <dbReference type="NCBI Taxonomy" id="2763661"/>
    <lineage>
        <taxon>Bacteria</taxon>
        <taxon>Bacillati</taxon>
        <taxon>Bacillota</taxon>
        <taxon>Clostridia</taxon>
        <taxon>Eubacteriales</taxon>
        <taxon>Bianqueaceae</taxon>
        <taxon>Bianquea</taxon>
    </lineage>
</organism>
<keyword evidence="5 7" id="KW-1133">Transmembrane helix</keyword>
<keyword evidence="10" id="KW-1185">Reference proteome</keyword>
<comment type="caution">
    <text evidence="9">The sequence shown here is derived from an EMBL/GenBank/DDBJ whole genome shotgun (WGS) entry which is preliminary data.</text>
</comment>
<dbReference type="InterPro" id="IPR035906">
    <property type="entry name" value="MetI-like_sf"/>
</dbReference>
<evidence type="ECO:0000256" key="2">
    <source>
        <dbReference type="ARBA" id="ARBA00022448"/>
    </source>
</evidence>
<dbReference type="GO" id="GO:0005886">
    <property type="term" value="C:plasma membrane"/>
    <property type="evidence" value="ECO:0007669"/>
    <property type="project" value="UniProtKB-SubCell"/>
</dbReference>
<feature type="domain" description="ABC transmembrane type-1" evidence="8">
    <location>
        <begin position="74"/>
        <end position="274"/>
    </location>
</feature>
<evidence type="ECO:0000313" key="9">
    <source>
        <dbReference type="EMBL" id="MBC8544194.1"/>
    </source>
</evidence>
<feature type="transmembrane region" description="Helical" evidence="7">
    <location>
        <begin position="141"/>
        <end position="161"/>
    </location>
</feature>
<feature type="transmembrane region" description="Helical" evidence="7">
    <location>
        <begin position="182"/>
        <end position="204"/>
    </location>
</feature>
<dbReference type="GO" id="GO:0055085">
    <property type="term" value="P:transmembrane transport"/>
    <property type="evidence" value="ECO:0007669"/>
    <property type="project" value="InterPro"/>
</dbReference>
<dbReference type="AlphaFoldDB" id="A0A926DV02"/>
<gene>
    <name evidence="9" type="ORF">H8730_11665</name>
</gene>
<reference evidence="9" key="1">
    <citation type="submission" date="2020-08" db="EMBL/GenBank/DDBJ databases">
        <title>Genome public.</title>
        <authorList>
            <person name="Liu C."/>
            <person name="Sun Q."/>
        </authorList>
    </citation>
    <scope>NUCLEOTIDE SEQUENCE</scope>
    <source>
        <strain evidence="9">NSJ-32</strain>
    </source>
</reference>
<keyword evidence="6 7" id="KW-0472">Membrane</keyword>
<evidence type="ECO:0000256" key="4">
    <source>
        <dbReference type="ARBA" id="ARBA00022692"/>
    </source>
</evidence>
<evidence type="ECO:0000256" key="1">
    <source>
        <dbReference type="ARBA" id="ARBA00004651"/>
    </source>
</evidence>
<dbReference type="Gene3D" id="1.10.3720.10">
    <property type="entry name" value="MetI-like"/>
    <property type="match status" value="1"/>
</dbReference>
<keyword evidence="4 7" id="KW-0812">Transmembrane</keyword>
<accession>A0A926DV02</accession>
<evidence type="ECO:0000256" key="3">
    <source>
        <dbReference type="ARBA" id="ARBA00022475"/>
    </source>
</evidence>
<evidence type="ECO:0000256" key="5">
    <source>
        <dbReference type="ARBA" id="ARBA00022989"/>
    </source>
</evidence>
<protein>
    <submittedName>
        <fullName evidence="9">Carbohydrate ABC transporter permease</fullName>
    </submittedName>
</protein>
<dbReference type="InterPro" id="IPR000515">
    <property type="entry name" value="MetI-like"/>
</dbReference>
<proteinExistence type="inferred from homology"/>
<sequence length="291" mass="32272">MKKSAGDRIFDIINVLIMLCLVLITLYPMYYVLCASVSSNTYLVAHPGVLFWPHDFTLGAYKMTFQHPLILSGYRNTLIILAGSLPLNIVMTLFCGYFMASKNVLFKKYIIFYLMLTMFFSGGLIPAYLNQRSLGLYNNLLALIIPGAVSLYNAIICRTAISGIPDSLVESAYIDGANDMVILFRIIAPLIMPTTAVLLLYYGVGHWNSWFSASIYIEDNNLLPLQNILRALLIANSDILGGGESVGDEYNSYAETIKYAAIIVTTVPVLCIYPFLQKYFVKGVMIGAVKG</sequence>
<dbReference type="CDD" id="cd06261">
    <property type="entry name" value="TM_PBP2"/>
    <property type="match status" value="1"/>
</dbReference>
<evidence type="ECO:0000313" key="10">
    <source>
        <dbReference type="Proteomes" id="UP000657006"/>
    </source>
</evidence>
<dbReference type="PANTHER" id="PTHR43744:SF9">
    <property type="entry name" value="POLYGALACTURONAN_RHAMNOGALACTURONAN TRANSPORT SYSTEM PERMEASE PROTEIN YTCP"/>
    <property type="match status" value="1"/>
</dbReference>
<dbReference type="PROSITE" id="PS50928">
    <property type="entry name" value="ABC_TM1"/>
    <property type="match status" value="1"/>
</dbReference>